<evidence type="ECO:0000256" key="6">
    <source>
        <dbReference type="ARBA" id="ARBA00022989"/>
    </source>
</evidence>
<dbReference type="InterPro" id="IPR021720">
    <property type="entry name" value="Malectin_dom"/>
</dbReference>
<dbReference type="GO" id="GO:0016020">
    <property type="term" value="C:membrane"/>
    <property type="evidence" value="ECO:0007669"/>
    <property type="project" value="TreeGrafter"/>
</dbReference>
<dbReference type="Gene3D" id="2.60.120.430">
    <property type="entry name" value="Galactose-binding lectin"/>
    <property type="match status" value="3"/>
</dbReference>
<dbReference type="EMBL" id="CADCTQ010000206">
    <property type="protein sequence ID" value="CAA9257326.1"/>
    <property type="molecule type" value="Genomic_DNA"/>
</dbReference>
<dbReference type="InterPro" id="IPR013783">
    <property type="entry name" value="Ig-like_fold"/>
</dbReference>
<evidence type="ECO:0000259" key="11">
    <source>
        <dbReference type="Pfam" id="PF18962"/>
    </source>
</evidence>
<comment type="subcellular location">
    <subcellularLocation>
        <location evidence="1">Endoplasmic reticulum membrane</location>
        <topology evidence="1">Single-pass type I membrane protein</topology>
    </subcellularLocation>
</comment>
<keyword evidence="4" id="KW-0732">Signal</keyword>
<dbReference type="SUPFAM" id="SSF50952">
    <property type="entry name" value="Soluble quinoprotein glucose dehydrogenase"/>
    <property type="match status" value="1"/>
</dbReference>
<evidence type="ECO:0000259" key="10">
    <source>
        <dbReference type="Pfam" id="PF11721"/>
    </source>
</evidence>
<dbReference type="SUPFAM" id="SSF49785">
    <property type="entry name" value="Galactose-binding domain-like"/>
    <property type="match status" value="2"/>
</dbReference>
<evidence type="ECO:0000256" key="9">
    <source>
        <dbReference type="ARBA" id="ARBA00023277"/>
    </source>
</evidence>
<evidence type="ECO:0000256" key="8">
    <source>
        <dbReference type="ARBA" id="ARBA00023180"/>
    </source>
</evidence>
<keyword evidence="6" id="KW-1133">Transmembrane helix</keyword>
<keyword evidence="9" id="KW-0119">Carbohydrate metabolism</keyword>
<accession>A0A6J4IRD0</accession>
<proteinExistence type="inferred from homology"/>
<gene>
    <name evidence="12" type="ORF">AVDCRST_MAG56-2275</name>
</gene>
<keyword evidence="5" id="KW-0256">Endoplasmic reticulum</keyword>
<feature type="domain" description="Malectin" evidence="10">
    <location>
        <begin position="1396"/>
        <end position="1530"/>
    </location>
</feature>
<dbReference type="InterPro" id="IPR011042">
    <property type="entry name" value="6-blade_b-propeller_TolB-like"/>
</dbReference>
<protein>
    <submittedName>
        <fullName evidence="12">CBM57</fullName>
    </submittedName>
</protein>
<comment type="similarity">
    <text evidence="2">Belongs to the malectin family.</text>
</comment>
<dbReference type="GO" id="GO:0030246">
    <property type="term" value="F:carbohydrate binding"/>
    <property type="evidence" value="ECO:0007669"/>
    <property type="project" value="InterPro"/>
</dbReference>
<evidence type="ECO:0000313" key="12">
    <source>
        <dbReference type="EMBL" id="CAA9257326.1"/>
    </source>
</evidence>
<feature type="domain" description="Malectin" evidence="10">
    <location>
        <begin position="1010"/>
        <end position="1142"/>
    </location>
</feature>
<dbReference type="PANTHER" id="PTHR13460">
    <property type="match status" value="1"/>
</dbReference>
<evidence type="ECO:0000256" key="7">
    <source>
        <dbReference type="ARBA" id="ARBA00023136"/>
    </source>
</evidence>
<dbReference type="InterPro" id="IPR008979">
    <property type="entry name" value="Galactose-bd-like_sf"/>
</dbReference>
<dbReference type="Gene3D" id="2.60.40.10">
    <property type="entry name" value="Immunoglobulins"/>
    <property type="match status" value="3"/>
</dbReference>
<evidence type="ECO:0000256" key="2">
    <source>
        <dbReference type="ARBA" id="ARBA00009141"/>
    </source>
</evidence>
<evidence type="ECO:0000256" key="5">
    <source>
        <dbReference type="ARBA" id="ARBA00022824"/>
    </source>
</evidence>
<keyword evidence="7" id="KW-0472">Membrane</keyword>
<feature type="domain" description="Malectin" evidence="10">
    <location>
        <begin position="1242"/>
        <end position="1388"/>
    </location>
</feature>
<dbReference type="Pfam" id="PF11721">
    <property type="entry name" value="Malectin"/>
    <property type="match status" value="3"/>
</dbReference>
<dbReference type="PANTHER" id="PTHR13460:SF0">
    <property type="entry name" value="MALECTIN"/>
    <property type="match status" value="1"/>
</dbReference>
<keyword evidence="8" id="KW-0325">Glycoprotein</keyword>
<dbReference type="InterPro" id="IPR026444">
    <property type="entry name" value="Secre_tail"/>
</dbReference>
<evidence type="ECO:0000256" key="3">
    <source>
        <dbReference type="ARBA" id="ARBA00022692"/>
    </source>
</evidence>
<dbReference type="InterPro" id="IPR039155">
    <property type="entry name" value="MLEC"/>
</dbReference>
<name>A0A6J4IRD0_9SPHI</name>
<evidence type="ECO:0000256" key="4">
    <source>
        <dbReference type="ARBA" id="ARBA00022729"/>
    </source>
</evidence>
<dbReference type="Pfam" id="PF13573">
    <property type="entry name" value="SprB"/>
    <property type="match status" value="1"/>
</dbReference>
<keyword evidence="3" id="KW-0812">Transmembrane</keyword>
<dbReference type="Pfam" id="PF18962">
    <property type="entry name" value="Por_Secre_tail"/>
    <property type="match status" value="1"/>
</dbReference>
<dbReference type="InterPro" id="IPR011041">
    <property type="entry name" value="Quinoprot_gluc/sorb_DH_b-prop"/>
</dbReference>
<reference evidence="12" key="1">
    <citation type="submission" date="2020-02" db="EMBL/GenBank/DDBJ databases">
        <authorList>
            <person name="Meier V. D."/>
        </authorList>
    </citation>
    <scope>NUCLEOTIDE SEQUENCE</scope>
    <source>
        <strain evidence="12">AVDCRST_MAG56</strain>
    </source>
</reference>
<dbReference type="CDD" id="cd00146">
    <property type="entry name" value="PKD"/>
    <property type="match status" value="1"/>
</dbReference>
<sequence length="1645" mass="175614">MDNNTLNSTNVKLFQISGTATPIEIKARVNGTGGGDAIILAPQSSLLPNTTYRFVVTEGVRSQAGFPFYRKETVFTTGNYRVGATLPVAFERVPIPSTKGEQYTSLAVGPDRKLYALQLNGSLKRFPINGDGTLGTGQTINTLRINHGGRLAVGLALDPKSTAAAPIVWVTHCSDKQLAEAPFFEGKLSKLTGANLENEQVIVDKLPRSRKDHLVNSIAFRPGEPNTLYFSQASNSAMGANDPTWGRDEGLLSAAILKLDLARLPATLPLNVETTTNQNYINGASATSMRFPDGKYNPFAGTSPLTIYASGIRNAYDLVWHSNGYLYTATNGSNYGGNTPASVVGTRRPDGKLYSLTDPVVPATNNVVTQSDLLYRINPNVMINGRDYHGYFGHPNPRRGEYALNRGFVDNKKYPSTTGADPNFQATGVAFNFNVNKSPNGTIEYKSATFNGALKGKLLVCRFSNNDDVIVLGPGANGNIDPAQVYADCANGIPGLSGFNDPLDVVEDPVTGNLYVSEFSETALEKAQLTLCRVPPGKLLVDNLDKFPAPDQLTFSKVQHRSSAAGTPLNENHDAVTLRLHNKGIGLLRLQGLAVTNAAFFKVEQVNGVAYTAGALPLVIASGGYADVKVRFVAVDPPLNNGRVKVLTETLTVTTNDPAQPAAKVTLRGLWQKYIDGNNEPYVSEVLGALGFGTRTGYAHTNTKHDAPVAASDEIFSSYFVRADGARPVTVRQIAAYHGCCQTQDLVRWEAKAGFTGGGDLLRHAAVDGQTLLPRKNDVSKSAGSSAFSPGVPFALRIGGEFTDPQRNLHPGTVTVNGKTYRMRGVRVWKARDAAGNLIPNAYLFSHEYLGSTANFDYNENVYFAANLKPETGTDYASELAVTQSQQNFGTRLVNTVTPFSLNLRSLGLAGEPDVVISSVKVVGQHASEFTAAMPADATLSPGEATTLAVGFSPRAVGLKNAALLIYANNAPTPYRVPLLGMASDGCNSIESVLRLKGAADADVTIGTKLWKADKPYRVGNLIRDNEGDVSSPIGGTDEDALYRSYLATGGDLQVAGYAIPKLAPGRYLVRMHFAENYFGTPRNGYAGGPGSRVFSVAMEGTTRLANLDIAAEAGSRFALVKDFTVDLEDGVLNVQFSPTANRLALSAFELFRVSPTSNIAFTISKTDISCQPGSANGTATVTGLSGGTAPYTYRWNTIPAQTGATASGLRPGTYTVTVTDAKGCSRTLSANVTKAPECQGYRVNAGGGSFTTIDNRVFAADAFFSGGTKATALTGEVKGTADDYLYHTGRFSSTSFSYNFPVGNGSYDVVLHFNETYFGNIAPGGVGSRKFHVNIEGQRKLTDYDIFAHAGGAMRIAAHTFRATVTDGTLNIAFLKGSADNPRVAAIEVLPSGSVFRINAGGNEYTTIEGKTFAPDVYFAHGEVATPASGDVLNTQNDYLYQTSRHGGAFSYGIPIGNGIFDVVLHFNETYWGHIVPGGAGSRKFNVFIELEKRLSEYDIFAAAGGAMRPVKETVRVVVTDGVLNFFFARGAADIPRISAIEIIPIQVYTVDRVAADGGNPEAAGRIRLHPNPVQDKFRVTLPEAPGTVATAILDATGKVYATDAHKRVGDTELEVDAATLRPGLYLLRLQTDGGTHVLKFVKQ</sequence>
<dbReference type="NCBIfam" id="TIGR04183">
    <property type="entry name" value="Por_Secre_tail"/>
    <property type="match status" value="1"/>
</dbReference>
<organism evidence="12">
    <name type="scientific">uncultured Cytophagales bacterium</name>
    <dbReference type="NCBI Taxonomy" id="158755"/>
    <lineage>
        <taxon>Bacteria</taxon>
        <taxon>Pseudomonadati</taxon>
        <taxon>Bacteroidota</taxon>
        <taxon>Sphingobacteriia</taxon>
        <taxon>Sphingobacteriales</taxon>
        <taxon>environmental samples</taxon>
    </lineage>
</organism>
<feature type="domain" description="Secretion system C-terminal sorting" evidence="11">
    <location>
        <begin position="1571"/>
        <end position="1642"/>
    </location>
</feature>
<evidence type="ECO:0000256" key="1">
    <source>
        <dbReference type="ARBA" id="ARBA00004115"/>
    </source>
</evidence>
<dbReference type="InterPro" id="IPR025667">
    <property type="entry name" value="SprB_repeat"/>
</dbReference>
<dbReference type="Gene3D" id="2.120.10.30">
    <property type="entry name" value="TolB, C-terminal domain"/>
    <property type="match status" value="1"/>
</dbReference>